<name>A0A9P8YCK2_9PEZI</name>
<accession>A0A9P8YCK2</accession>
<dbReference type="OrthoDB" id="5333491at2759"/>
<comment type="caution">
    <text evidence="1">The sequence shown here is derived from an EMBL/GenBank/DDBJ whole genome shotgun (WGS) entry which is preliminary data.</text>
</comment>
<keyword evidence="2" id="KW-1185">Reference proteome</keyword>
<dbReference type="Proteomes" id="UP000756346">
    <property type="component" value="Unassembled WGS sequence"/>
</dbReference>
<gene>
    <name evidence="1" type="ORF">B0I36DRAFT_347700</name>
</gene>
<dbReference type="RefSeq" id="XP_046016086.1">
    <property type="nucleotide sequence ID" value="XM_046156595.1"/>
</dbReference>
<dbReference type="AlphaFoldDB" id="A0A9P8YCK2"/>
<evidence type="ECO:0000313" key="2">
    <source>
        <dbReference type="Proteomes" id="UP000756346"/>
    </source>
</evidence>
<evidence type="ECO:0008006" key="3">
    <source>
        <dbReference type="Google" id="ProtNLM"/>
    </source>
</evidence>
<protein>
    <recommendedName>
        <fullName evidence="3">F-box domain-containing protein</fullName>
    </recommendedName>
</protein>
<reference evidence="1" key="1">
    <citation type="journal article" date="2021" name="Nat. Commun.">
        <title>Genetic determinants of endophytism in the Arabidopsis root mycobiome.</title>
        <authorList>
            <person name="Mesny F."/>
            <person name="Miyauchi S."/>
            <person name="Thiergart T."/>
            <person name="Pickel B."/>
            <person name="Atanasova L."/>
            <person name="Karlsson M."/>
            <person name="Huettel B."/>
            <person name="Barry K.W."/>
            <person name="Haridas S."/>
            <person name="Chen C."/>
            <person name="Bauer D."/>
            <person name="Andreopoulos W."/>
            <person name="Pangilinan J."/>
            <person name="LaButti K."/>
            <person name="Riley R."/>
            <person name="Lipzen A."/>
            <person name="Clum A."/>
            <person name="Drula E."/>
            <person name="Henrissat B."/>
            <person name="Kohler A."/>
            <person name="Grigoriev I.V."/>
            <person name="Martin F.M."/>
            <person name="Hacquard S."/>
        </authorList>
    </citation>
    <scope>NUCLEOTIDE SEQUENCE</scope>
    <source>
        <strain evidence="1">MPI-CAGE-CH-0230</strain>
    </source>
</reference>
<proteinExistence type="predicted"/>
<dbReference type="GeneID" id="70186141"/>
<sequence>MDRLSQELYDTIVSYVARISAVASLASVSHRWRVSVERRTFREIHLKSSELDFFEHICRQRPDRQQYIRTIQFSIILPTYDQEKRGLFESDEDRAANDRAFTIAIIRLLDILSHWPSENGHLKLRLEEVYSVADRPSCRGRWAGTDVDIVPGTHTRIDADGTIHTVTDLYEWRYFYSFLDLDRKLVADRGHLPEVPVIREFYLGPTARNIADHVSVILAAQCMPNLSVAMWRLVTWEIKYLRLRRAYRSLLSQAIMTHFLDLNGLKELVIQMGCPNTWWADNFIEGDISRGPSTRTSYWPDDQAGRAEESGQARVGSDNLSSALRIGLTQLRNLKRLILSGTFDATLFTEEDPSAVSLEGGIVEQSQMAPCWGEALEYLHVSFDARRPQGGSYFRMAGPVRFASDLDDIEQRNDLSTEEEFPPGYGSLTPEAVQAATQAFAMSDHTAGSSSADFPVAAVDDDDMGISSLLAGFARACARMPKLKRSSISSWIPARVLDEAGERVTTGRRMWGVWYVTPDLEADESIRGRAFWFRSPAFFGDVKRRRVLWDTQDWRPSEQLSSLFAIIGREKYACDFVESFASTDGIRALERYRKSKDDNEILDMMDS</sequence>
<organism evidence="1 2">
    <name type="scientific">Microdochium trichocladiopsis</name>
    <dbReference type="NCBI Taxonomy" id="1682393"/>
    <lineage>
        <taxon>Eukaryota</taxon>
        <taxon>Fungi</taxon>
        <taxon>Dikarya</taxon>
        <taxon>Ascomycota</taxon>
        <taxon>Pezizomycotina</taxon>
        <taxon>Sordariomycetes</taxon>
        <taxon>Xylariomycetidae</taxon>
        <taxon>Xylariales</taxon>
        <taxon>Microdochiaceae</taxon>
        <taxon>Microdochium</taxon>
    </lineage>
</organism>
<evidence type="ECO:0000313" key="1">
    <source>
        <dbReference type="EMBL" id="KAH7035993.1"/>
    </source>
</evidence>
<dbReference type="EMBL" id="JAGTJQ010000003">
    <property type="protein sequence ID" value="KAH7035993.1"/>
    <property type="molecule type" value="Genomic_DNA"/>
</dbReference>